<dbReference type="FunFam" id="2.10.150.10:FF:000001">
    <property type="entry name" value="Urease subunit beta"/>
    <property type="match status" value="1"/>
</dbReference>
<keyword evidence="5" id="KW-1185">Reference proteome</keyword>
<name>A0A1G1SSA4_9BACT</name>
<comment type="subcellular location">
    <subcellularLocation>
        <location evidence="3">Cytoplasm</location>
    </subcellularLocation>
</comment>
<comment type="caution">
    <text evidence="4">The sequence shown here is derived from an EMBL/GenBank/DDBJ whole genome shotgun (WGS) entry which is preliminary data.</text>
</comment>
<sequence length="118" mass="12805">MVVNAQPGEYLLADGDIILNENRPTVAIEVINMGDRPVQVGSHYPFFETNAALRFDRAAAYGFRLNIPAGTAVRFEPGERKRVTLVALAGERIVHGGNGWIDGSLDEAGRKEAALDNL</sequence>
<evidence type="ECO:0000313" key="5">
    <source>
        <dbReference type="Proteomes" id="UP000177506"/>
    </source>
</evidence>
<dbReference type="GO" id="GO:0043419">
    <property type="term" value="P:urea catabolic process"/>
    <property type="evidence" value="ECO:0007669"/>
    <property type="project" value="UniProtKB-UniRule"/>
</dbReference>
<organism evidence="4 5">
    <name type="scientific">Hymenobacter coccineus</name>
    <dbReference type="NCBI Taxonomy" id="1908235"/>
    <lineage>
        <taxon>Bacteria</taxon>
        <taxon>Pseudomonadati</taxon>
        <taxon>Bacteroidota</taxon>
        <taxon>Cytophagia</taxon>
        <taxon>Cytophagales</taxon>
        <taxon>Hymenobacteraceae</taxon>
        <taxon>Hymenobacter</taxon>
    </lineage>
</organism>
<reference evidence="4 5" key="1">
    <citation type="submission" date="2016-08" db="EMBL/GenBank/DDBJ databases">
        <title>Hymenobacter coccineus sp. nov., Hymenobacter lapidarius sp. nov. and Hymenobacter glacialis sp. nov., isolated from Antarctic soil.</title>
        <authorList>
            <person name="Sedlacek I."/>
            <person name="Kralova S."/>
            <person name="Kyrova K."/>
            <person name="Maslanova I."/>
            <person name="Stankova E."/>
            <person name="Vrbovska V."/>
            <person name="Nemec M."/>
            <person name="Bartak M."/>
            <person name="Svec P."/>
            <person name="Busse H.-J."/>
            <person name="Pantucek R."/>
        </authorList>
    </citation>
    <scope>NUCLEOTIDE SEQUENCE [LARGE SCALE GENOMIC DNA]</scope>
    <source>
        <strain evidence="4 5">CCM 8649</strain>
    </source>
</reference>
<dbReference type="UniPathway" id="UPA00258">
    <property type="reaction ID" value="UER00370"/>
</dbReference>
<accession>A0A1G1SSA4</accession>
<comment type="catalytic activity">
    <reaction evidence="2 3">
        <text>urea + 2 H2O + H(+) = hydrogencarbonate + 2 NH4(+)</text>
        <dbReference type="Rhea" id="RHEA:20557"/>
        <dbReference type="ChEBI" id="CHEBI:15377"/>
        <dbReference type="ChEBI" id="CHEBI:15378"/>
        <dbReference type="ChEBI" id="CHEBI:16199"/>
        <dbReference type="ChEBI" id="CHEBI:17544"/>
        <dbReference type="ChEBI" id="CHEBI:28938"/>
        <dbReference type="EC" id="3.5.1.5"/>
    </reaction>
</comment>
<evidence type="ECO:0000256" key="2">
    <source>
        <dbReference type="ARBA" id="ARBA00047778"/>
    </source>
</evidence>
<evidence type="ECO:0000256" key="1">
    <source>
        <dbReference type="ARBA" id="ARBA00022801"/>
    </source>
</evidence>
<dbReference type="NCBIfam" id="TIGR00192">
    <property type="entry name" value="urease_beta"/>
    <property type="match status" value="1"/>
</dbReference>
<gene>
    <name evidence="3" type="primary">ureB</name>
    <name evidence="4" type="ORF">BEN49_03055</name>
</gene>
<keyword evidence="1 3" id="KW-0378">Hydrolase</keyword>
<evidence type="ECO:0000256" key="3">
    <source>
        <dbReference type="HAMAP-Rule" id="MF_01954"/>
    </source>
</evidence>
<dbReference type="InterPro" id="IPR002019">
    <property type="entry name" value="Urease_beta-like"/>
</dbReference>
<dbReference type="GO" id="GO:0009039">
    <property type="term" value="F:urease activity"/>
    <property type="evidence" value="ECO:0007669"/>
    <property type="project" value="UniProtKB-UniRule"/>
</dbReference>
<comment type="similarity">
    <text evidence="3">Belongs to the urease beta subunit family.</text>
</comment>
<dbReference type="PANTHER" id="PTHR33569">
    <property type="entry name" value="UREASE"/>
    <property type="match status" value="1"/>
</dbReference>
<dbReference type="SUPFAM" id="SSF51278">
    <property type="entry name" value="Urease, beta-subunit"/>
    <property type="match status" value="1"/>
</dbReference>
<evidence type="ECO:0000313" key="4">
    <source>
        <dbReference type="EMBL" id="OGX81500.1"/>
    </source>
</evidence>
<dbReference type="EMBL" id="MDZA01000448">
    <property type="protein sequence ID" value="OGX81500.1"/>
    <property type="molecule type" value="Genomic_DNA"/>
</dbReference>
<keyword evidence="3" id="KW-0963">Cytoplasm</keyword>
<dbReference type="CDD" id="cd00407">
    <property type="entry name" value="Urease_beta"/>
    <property type="match status" value="1"/>
</dbReference>
<dbReference type="GO" id="GO:0035550">
    <property type="term" value="C:urease complex"/>
    <property type="evidence" value="ECO:0007669"/>
    <property type="project" value="InterPro"/>
</dbReference>
<comment type="subunit">
    <text evidence="3">Heterotrimer of UreA (gamma), UreB (beta) and UreC (alpha) subunits. Three heterotrimers associate to form the active enzyme.</text>
</comment>
<dbReference type="RefSeq" id="WP_070747278.1">
    <property type="nucleotide sequence ID" value="NZ_MDZA01000448.1"/>
</dbReference>
<dbReference type="Gene3D" id="2.10.150.10">
    <property type="entry name" value="Urease, beta subunit"/>
    <property type="match status" value="1"/>
</dbReference>
<dbReference type="NCBIfam" id="NF009682">
    <property type="entry name" value="PRK13203.1"/>
    <property type="match status" value="1"/>
</dbReference>
<dbReference type="InterPro" id="IPR036461">
    <property type="entry name" value="Urease_betasu_sf"/>
</dbReference>
<dbReference type="AlphaFoldDB" id="A0A1G1SSA4"/>
<dbReference type="PANTHER" id="PTHR33569:SF1">
    <property type="entry name" value="UREASE"/>
    <property type="match status" value="1"/>
</dbReference>
<dbReference type="Proteomes" id="UP000177506">
    <property type="component" value="Unassembled WGS sequence"/>
</dbReference>
<protein>
    <recommendedName>
        <fullName evidence="3">Urease subunit beta</fullName>
        <ecNumber evidence="3">3.5.1.5</ecNumber>
    </recommendedName>
    <alternativeName>
        <fullName evidence="3">Urea amidohydrolase subunit beta</fullName>
    </alternativeName>
</protein>
<dbReference type="InterPro" id="IPR050069">
    <property type="entry name" value="Urease_subunit"/>
</dbReference>
<comment type="pathway">
    <text evidence="3">Nitrogen metabolism; urea degradation; CO(2) and NH(3) from urea (urease route): step 1/1.</text>
</comment>
<proteinExistence type="inferred from homology"/>
<dbReference type="Pfam" id="PF00699">
    <property type="entry name" value="Urease_beta"/>
    <property type="match status" value="1"/>
</dbReference>
<dbReference type="EC" id="3.5.1.5" evidence="3"/>
<dbReference type="HAMAP" id="MF_01954">
    <property type="entry name" value="Urease_beta"/>
    <property type="match status" value="1"/>
</dbReference>